<dbReference type="SUPFAM" id="SSF54593">
    <property type="entry name" value="Glyoxalase/Bleomycin resistance protein/Dihydroxybiphenyl dioxygenase"/>
    <property type="match status" value="1"/>
</dbReference>
<dbReference type="RefSeq" id="WP_378155204.1">
    <property type="nucleotide sequence ID" value="NZ_JBHSEC010000019.1"/>
</dbReference>
<keyword evidence="3" id="KW-0479">Metal-binding</keyword>
<dbReference type="Proteomes" id="UP001595817">
    <property type="component" value="Unassembled WGS sequence"/>
</dbReference>
<dbReference type="Gene3D" id="3.10.180.10">
    <property type="entry name" value="2,3-Dihydroxybiphenyl 1,2-Dioxygenase, domain 1"/>
    <property type="match status" value="1"/>
</dbReference>
<gene>
    <name evidence="7" type="primary">fosB</name>
    <name evidence="7" type="ORF">ACFOZY_10620</name>
</gene>
<sequence>MIQGINHFLFSVSDLEHSIEFYRNVFGGKLLVKGRTTAYLDVEGMWFGLNEEKDIPRNEIRESYTHIAFSVSEEDFEMIMERLKQFNVKLLPGRERDIRDRNSIYFVDPDGHKFEFHMGTLADRLDYYRETKPHMTFYD</sequence>
<protein>
    <submittedName>
        <fullName evidence="7">Metallothiol transferase FosB</fullName>
    </submittedName>
</protein>
<dbReference type="InterPro" id="IPR022858">
    <property type="entry name" value="Metallothiol_Trafse_FosB"/>
</dbReference>
<evidence type="ECO:0000256" key="1">
    <source>
        <dbReference type="ARBA" id="ARBA00022490"/>
    </source>
</evidence>
<feature type="domain" description="VOC" evidence="6">
    <location>
        <begin position="4"/>
        <end position="119"/>
    </location>
</feature>
<dbReference type="EMBL" id="JBHSEC010000019">
    <property type="protein sequence ID" value="MFC4410869.1"/>
    <property type="molecule type" value="Genomic_DNA"/>
</dbReference>
<reference evidence="8" key="1">
    <citation type="journal article" date="2019" name="Int. J. Syst. Evol. Microbiol.">
        <title>The Global Catalogue of Microorganisms (GCM) 10K type strain sequencing project: providing services to taxonomists for standard genome sequencing and annotation.</title>
        <authorList>
            <consortium name="The Broad Institute Genomics Platform"/>
            <consortium name="The Broad Institute Genome Sequencing Center for Infectious Disease"/>
            <person name="Wu L."/>
            <person name="Ma J."/>
        </authorList>
    </citation>
    <scope>NUCLEOTIDE SEQUENCE [LARGE SCALE GENOMIC DNA]</scope>
    <source>
        <strain evidence="8">CCUG 59778</strain>
    </source>
</reference>
<comment type="caution">
    <text evidence="7">The sequence shown here is derived from an EMBL/GenBank/DDBJ whole genome shotgun (WGS) entry which is preliminary data.</text>
</comment>
<dbReference type="PANTHER" id="PTHR36113">
    <property type="entry name" value="LYASE, PUTATIVE-RELATED-RELATED"/>
    <property type="match status" value="1"/>
</dbReference>
<name>A0ABV8X6V1_9LACT</name>
<dbReference type="InterPro" id="IPR029068">
    <property type="entry name" value="Glyas_Bleomycin-R_OHBP_Dase"/>
</dbReference>
<evidence type="ECO:0000256" key="5">
    <source>
        <dbReference type="ARBA" id="ARBA00023251"/>
    </source>
</evidence>
<dbReference type="NCBIfam" id="NF003152">
    <property type="entry name" value="PRK04101.1"/>
    <property type="match status" value="1"/>
</dbReference>
<dbReference type="PANTHER" id="PTHR36113:SF6">
    <property type="entry name" value="FOSFOMYCIN RESISTANCE PROTEIN FOSX"/>
    <property type="match status" value="1"/>
</dbReference>
<keyword evidence="2 7" id="KW-0808">Transferase</keyword>
<proteinExistence type="inferred from homology"/>
<evidence type="ECO:0000256" key="2">
    <source>
        <dbReference type="ARBA" id="ARBA00022679"/>
    </source>
</evidence>
<keyword evidence="8" id="KW-1185">Reference proteome</keyword>
<keyword evidence="5" id="KW-0046">Antibiotic resistance</keyword>
<dbReference type="Pfam" id="PF00903">
    <property type="entry name" value="Glyoxalase"/>
    <property type="match status" value="1"/>
</dbReference>
<accession>A0ABV8X6V1</accession>
<evidence type="ECO:0000256" key="4">
    <source>
        <dbReference type="ARBA" id="ARBA00022842"/>
    </source>
</evidence>
<dbReference type="PROSITE" id="PS51819">
    <property type="entry name" value="VOC"/>
    <property type="match status" value="1"/>
</dbReference>
<evidence type="ECO:0000259" key="6">
    <source>
        <dbReference type="PROSITE" id="PS51819"/>
    </source>
</evidence>
<evidence type="ECO:0000256" key="3">
    <source>
        <dbReference type="ARBA" id="ARBA00022723"/>
    </source>
</evidence>
<keyword evidence="1" id="KW-0963">Cytoplasm</keyword>
<dbReference type="HAMAP" id="MF_01512">
    <property type="entry name" value="FosB"/>
    <property type="match status" value="1"/>
</dbReference>
<dbReference type="InterPro" id="IPR051332">
    <property type="entry name" value="Fosfomycin_Res_Enzymes"/>
</dbReference>
<dbReference type="InterPro" id="IPR037523">
    <property type="entry name" value="VOC_core"/>
</dbReference>
<dbReference type="GO" id="GO:0016740">
    <property type="term" value="F:transferase activity"/>
    <property type="evidence" value="ECO:0007669"/>
    <property type="project" value="UniProtKB-KW"/>
</dbReference>
<keyword evidence="4" id="KW-0460">Magnesium</keyword>
<evidence type="ECO:0000313" key="7">
    <source>
        <dbReference type="EMBL" id="MFC4410869.1"/>
    </source>
</evidence>
<dbReference type="InterPro" id="IPR004360">
    <property type="entry name" value="Glyas_Fos-R_dOase_dom"/>
</dbReference>
<organism evidence="7 8">
    <name type="scientific">Chungangia koreensis</name>
    <dbReference type="NCBI Taxonomy" id="752657"/>
    <lineage>
        <taxon>Bacteria</taxon>
        <taxon>Bacillati</taxon>
        <taxon>Bacillota</taxon>
        <taxon>Bacilli</taxon>
        <taxon>Lactobacillales</taxon>
        <taxon>Chungangia</taxon>
    </lineage>
</organism>
<evidence type="ECO:0000313" key="8">
    <source>
        <dbReference type="Proteomes" id="UP001595817"/>
    </source>
</evidence>